<evidence type="ECO:0000313" key="1">
    <source>
        <dbReference type="EMBL" id="GKV14671.1"/>
    </source>
</evidence>
<gene>
    <name evidence="1" type="ORF">SLEP1_g25506</name>
</gene>
<protein>
    <submittedName>
        <fullName evidence="1">Uncharacterized protein</fullName>
    </submittedName>
</protein>
<organism evidence="1 2">
    <name type="scientific">Rubroshorea leprosula</name>
    <dbReference type="NCBI Taxonomy" id="152421"/>
    <lineage>
        <taxon>Eukaryota</taxon>
        <taxon>Viridiplantae</taxon>
        <taxon>Streptophyta</taxon>
        <taxon>Embryophyta</taxon>
        <taxon>Tracheophyta</taxon>
        <taxon>Spermatophyta</taxon>
        <taxon>Magnoliopsida</taxon>
        <taxon>eudicotyledons</taxon>
        <taxon>Gunneridae</taxon>
        <taxon>Pentapetalae</taxon>
        <taxon>rosids</taxon>
        <taxon>malvids</taxon>
        <taxon>Malvales</taxon>
        <taxon>Dipterocarpaceae</taxon>
        <taxon>Rubroshorea</taxon>
    </lineage>
</organism>
<dbReference type="AlphaFoldDB" id="A0AAV5JQE9"/>
<proteinExistence type="predicted"/>
<reference evidence="1 2" key="1">
    <citation type="journal article" date="2021" name="Commun. Biol.">
        <title>The genome of Shorea leprosula (Dipterocarpaceae) highlights the ecological relevance of drought in aseasonal tropical rainforests.</title>
        <authorList>
            <person name="Ng K.K.S."/>
            <person name="Kobayashi M.J."/>
            <person name="Fawcett J.A."/>
            <person name="Hatakeyama M."/>
            <person name="Paape T."/>
            <person name="Ng C.H."/>
            <person name="Ang C.C."/>
            <person name="Tnah L.H."/>
            <person name="Lee C.T."/>
            <person name="Nishiyama T."/>
            <person name="Sese J."/>
            <person name="O'Brien M.J."/>
            <person name="Copetti D."/>
            <person name="Mohd Noor M.I."/>
            <person name="Ong R.C."/>
            <person name="Putra M."/>
            <person name="Sireger I.Z."/>
            <person name="Indrioko S."/>
            <person name="Kosugi Y."/>
            <person name="Izuno A."/>
            <person name="Isagi Y."/>
            <person name="Lee S.L."/>
            <person name="Shimizu K.K."/>
        </authorList>
    </citation>
    <scope>NUCLEOTIDE SEQUENCE [LARGE SCALE GENOMIC DNA]</scope>
    <source>
        <strain evidence="1">214</strain>
    </source>
</reference>
<accession>A0AAV5JQE9</accession>
<evidence type="ECO:0000313" key="2">
    <source>
        <dbReference type="Proteomes" id="UP001054252"/>
    </source>
</evidence>
<sequence length="34" mass="3803">MNSSLVEGKSIISPVLTLWHFLPADDHELAKILK</sequence>
<dbReference type="EMBL" id="BPVZ01000041">
    <property type="protein sequence ID" value="GKV14671.1"/>
    <property type="molecule type" value="Genomic_DNA"/>
</dbReference>
<dbReference type="Proteomes" id="UP001054252">
    <property type="component" value="Unassembled WGS sequence"/>
</dbReference>
<keyword evidence="2" id="KW-1185">Reference proteome</keyword>
<comment type="caution">
    <text evidence="1">The sequence shown here is derived from an EMBL/GenBank/DDBJ whole genome shotgun (WGS) entry which is preliminary data.</text>
</comment>
<name>A0AAV5JQE9_9ROSI</name>